<evidence type="ECO:0000256" key="1">
    <source>
        <dbReference type="SAM" id="MobiDB-lite"/>
    </source>
</evidence>
<feature type="compositionally biased region" description="Acidic residues" evidence="1">
    <location>
        <begin position="229"/>
        <end position="239"/>
    </location>
</feature>
<dbReference type="EMBL" id="KN824391">
    <property type="protein sequence ID" value="KIM21161.1"/>
    <property type="molecule type" value="Genomic_DNA"/>
</dbReference>
<feature type="compositionally biased region" description="Low complexity" evidence="1">
    <location>
        <begin position="177"/>
        <end position="203"/>
    </location>
</feature>
<dbReference type="Proteomes" id="UP000054097">
    <property type="component" value="Unassembled WGS sequence"/>
</dbReference>
<proteinExistence type="predicted"/>
<reference evidence="3 4" key="1">
    <citation type="submission" date="2014-04" db="EMBL/GenBank/DDBJ databases">
        <authorList>
            <consortium name="DOE Joint Genome Institute"/>
            <person name="Kuo A."/>
            <person name="Zuccaro A."/>
            <person name="Kohler A."/>
            <person name="Nagy L.G."/>
            <person name="Floudas D."/>
            <person name="Copeland A."/>
            <person name="Barry K.W."/>
            <person name="Cichocki N."/>
            <person name="Veneault-Fourrey C."/>
            <person name="LaButti K."/>
            <person name="Lindquist E.A."/>
            <person name="Lipzen A."/>
            <person name="Lundell T."/>
            <person name="Morin E."/>
            <person name="Murat C."/>
            <person name="Sun H."/>
            <person name="Tunlid A."/>
            <person name="Henrissat B."/>
            <person name="Grigoriev I.V."/>
            <person name="Hibbett D.S."/>
            <person name="Martin F."/>
            <person name="Nordberg H.P."/>
            <person name="Cantor M.N."/>
            <person name="Hua S.X."/>
        </authorList>
    </citation>
    <scope>NUCLEOTIDE SEQUENCE [LARGE SCALE GENOMIC DNA]</scope>
    <source>
        <strain evidence="3 4">MAFF 305830</strain>
    </source>
</reference>
<evidence type="ECO:0000313" key="4">
    <source>
        <dbReference type="Proteomes" id="UP000054097"/>
    </source>
</evidence>
<reference evidence="4" key="2">
    <citation type="submission" date="2015-01" db="EMBL/GenBank/DDBJ databases">
        <title>Evolutionary Origins and Diversification of the Mycorrhizal Mutualists.</title>
        <authorList>
            <consortium name="DOE Joint Genome Institute"/>
            <consortium name="Mycorrhizal Genomics Consortium"/>
            <person name="Kohler A."/>
            <person name="Kuo A."/>
            <person name="Nagy L.G."/>
            <person name="Floudas D."/>
            <person name="Copeland A."/>
            <person name="Barry K.W."/>
            <person name="Cichocki N."/>
            <person name="Veneault-Fourrey C."/>
            <person name="LaButti K."/>
            <person name="Lindquist E.A."/>
            <person name="Lipzen A."/>
            <person name="Lundell T."/>
            <person name="Morin E."/>
            <person name="Murat C."/>
            <person name="Riley R."/>
            <person name="Ohm R."/>
            <person name="Sun H."/>
            <person name="Tunlid A."/>
            <person name="Henrissat B."/>
            <person name="Grigoriev I.V."/>
            <person name="Hibbett D.S."/>
            <person name="Martin F."/>
        </authorList>
    </citation>
    <scope>NUCLEOTIDE SEQUENCE [LARGE SCALE GENOMIC DNA]</scope>
    <source>
        <strain evidence="4">MAFF 305830</strain>
    </source>
</reference>
<name>A0A0C3APL6_SERVB</name>
<accession>A0A0C3APL6</accession>
<keyword evidence="2" id="KW-0472">Membrane</keyword>
<dbReference type="AlphaFoldDB" id="A0A0C3APL6"/>
<dbReference type="HOGENOM" id="CLU_719937_0_0_1"/>
<evidence type="ECO:0000313" key="3">
    <source>
        <dbReference type="EMBL" id="KIM21161.1"/>
    </source>
</evidence>
<sequence>MGSDSDTGIDRDNLSSISTILGLTLFCLLIVTICVRRWMIHRQNRRFARERFDAAATIVSHGQRRGGSEGTENDEPRTIAIGARAALLRQPIIWENHLSSPDLLQTSEKRSRGSCWEHLQPTALQLLSPHTTAHFPKRSTPTTRPAGSQSRIARAYSHFLFHRDHANTPTAPPPNTPNADLQPPTATAAPVLALATPRASSSVRAERRVSQTSSVPRRHSSATSRADVVDEAEKDDQEDGTYPHPVHLTFLISMPSASSPSYSTHQSSSHIPSTYLALGTTRPTARLPSILLKQDELDSWWDLPTPSYSPFPNTNNARFYTSPTAGLTAGQMLQLEVERERAEREAQRVRILQVGLGGGGSGGAGGGGGMGYGEYVTLARAVRR</sequence>
<keyword evidence="2" id="KW-1133">Transmembrane helix</keyword>
<feature type="transmembrane region" description="Helical" evidence="2">
    <location>
        <begin position="20"/>
        <end position="39"/>
    </location>
</feature>
<gene>
    <name evidence="3" type="ORF">M408DRAFT_110836</name>
</gene>
<protein>
    <submittedName>
        <fullName evidence="3">Uncharacterized protein</fullName>
    </submittedName>
</protein>
<dbReference type="OrthoDB" id="3172524at2759"/>
<evidence type="ECO:0000256" key="2">
    <source>
        <dbReference type="SAM" id="Phobius"/>
    </source>
</evidence>
<keyword evidence="2" id="KW-0812">Transmembrane</keyword>
<organism evidence="3 4">
    <name type="scientific">Serendipita vermifera MAFF 305830</name>
    <dbReference type="NCBI Taxonomy" id="933852"/>
    <lineage>
        <taxon>Eukaryota</taxon>
        <taxon>Fungi</taxon>
        <taxon>Dikarya</taxon>
        <taxon>Basidiomycota</taxon>
        <taxon>Agaricomycotina</taxon>
        <taxon>Agaricomycetes</taxon>
        <taxon>Sebacinales</taxon>
        <taxon>Serendipitaceae</taxon>
        <taxon>Serendipita</taxon>
    </lineage>
</organism>
<keyword evidence="4" id="KW-1185">Reference proteome</keyword>
<feature type="region of interest" description="Disordered" evidence="1">
    <location>
        <begin position="164"/>
        <end position="241"/>
    </location>
</feature>